<dbReference type="Gene3D" id="1.20.1250.20">
    <property type="entry name" value="MFS general substrate transporter like domains"/>
    <property type="match status" value="1"/>
</dbReference>
<protein>
    <recommendedName>
        <fullName evidence="6">Major facilitator superfamily associated domain-containing protein</fullName>
    </recommendedName>
</protein>
<proteinExistence type="inferred from homology"/>
<dbReference type="EMBL" id="MU827321">
    <property type="protein sequence ID" value="KAJ7357465.1"/>
    <property type="molecule type" value="Genomic_DNA"/>
</dbReference>
<feature type="domain" description="Major facilitator superfamily associated" evidence="6">
    <location>
        <begin position="23"/>
        <end position="89"/>
    </location>
</feature>
<sequence length="152" mass="17097">MLLRSFYELKLCSVEVGLSLSELSKLGLSASYVGILTGMTPFIRGAGAPILGYVADKMNLRKTVFMLSISAHTLTPILLLIPRPTEPICQSRVAMETLQRIYNDTISNNTNHYYSNKSMYVPSQYKSNGTIGDIDIVERQVKICCRFSLFFW</sequence>
<dbReference type="InterPro" id="IPR051717">
    <property type="entry name" value="MFS_MFSD6"/>
</dbReference>
<dbReference type="Proteomes" id="UP001163046">
    <property type="component" value="Unassembled WGS sequence"/>
</dbReference>
<evidence type="ECO:0000256" key="1">
    <source>
        <dbReference type="ARBA" id="ARBA00004141"/>
    </source>
</evidence>
<organism evidence="7 8">
    <name type="scientific">Desmophyllum pertusum</name>
    <dbReference type="NCBI Taxonomy" id="174260"/>
    <lineage>
        <taxon>Eukaryota</taxon>
        <taxon>Metazoa</taxon>
        <taxon>Cnidaria</taxon>
        <taxon>Anthozoa</taxon>
        <taxon>Hexacorallia</taxon>
        <taxon>Scleractinia</taxon>
        <taxon>Caryophylliina</taxon>
        <taxon>Caryophylliidae</taxon>
        <taxon>Desmophyllum</taxon>
    </lineage>
</organism>
<comment type="subcellular location">
    <subcellularLocation>
        <location evidence="1">Membrane</location>
        <topology evidence="1">Multi-pass membrane protein</topology>
    </subcellularLocation>
</comment>
<dbReference type="InterPro" id="IPR036259">
    <property type="entry name" value="MFS_trans_sf"/>
</dbReference>
<evidence type="ECO:0000256" key="3">
    <source>
        <dbReference type="ARBA" id="ARBA00022692"/>
    </source>
</evidence>
<keyword evidence="3" id="KW-0812">Transmembrane</keyword>
<evidence type="ECO:0000256" key="5">
    <source>
        <dbReference type="ARBA" id="ARBA00023136"/>
    </source>
</evidence>
<dbReference type="PANTHER" id="PTHR16172:SF2">
    <property type="entry name" value="MAJOR FACILITATOR SUPERFAMILY DOMAIN-CONTAINING PROTEIN 6"/>
    <property type="match status" value="1"/>
</dbReference>
<dbReference type="AlphaFoldDB" id="A0A9X0CJL6"/>
<name>A0A9X0CJL6_9CNID</name>
<dbReference type="Pfam" id="PF12832">
    <property type="entry name" value="MFS_1_like"/>
    <property type="match status" value="1"/>
</dbReference>
<accession>A0A9X0CJL6</accession>
<dbReference type="SUPFAM" id="SSF103473">
    <property type="entry name" value="MFS general substrate transporter"/>
    <property type="match status" value="1"/>
</dbReference>
<comment type="similarity">
    <text evidence="2">Belongs to the major facilitator superfamily. MFSD6 family.</text>
</comment>
<keyword evidence="4" id="KW-1133">Transmembrane helix</keyword>
<evidence type="ECO:0000259" key="6">
    <source>
        <dbReference type="Pfam" id="PF12832"/>
    </source>
</evidence>
<dbReference type="GO" id="GO:0016020">
    <property type="term" value="C:membrane"/>
    <property type="evidence" value="ECO:0007669"/>
    <property type="project" value="UniProtKB-SubCell"/>
</dbReference>
<evidence type="ECO:0000256" key="4">
    <source>
        <dbReference type="ARBA" id="ARBA00022989"/>
    </source>
</evidence>
<dbReference type="InterPro" id="IPR024989">
    <property type="entry name" value="MFS_assoc_dom"/>
</dbReference>
<evidence type="ECO:0000256" key="2">
    <source>
        <dbReference type="ARBA" id="ARBA00005241"/>
    </source>
</evidence>
<evidence type="ECO:0000313" key="7">
    <source>
        <dbReference type="EMBL" id="KAJ7357465.1"/>
    </source>
</evidence>
<evidence type="ECO:0000313" key="8">
    <source>
        <dbReference type="Proteomes" id="UP001163046"/>
    </source>
</evidence>
<gene>
    <name evidence="7" type="ORF">OS493_024981</name>
</gene>
<comment type="caution">
    <text evidence="7">The sequence shown here is derived from an EMBL/GenBank/DDBJ whole genome shotgun (WGS) entry which is preliminary data.</text>
</comment>
<keyword evidence="5" id="KW-0472">Membrane</keyword>
<keyword evidence="8" id="KW-1185">Reference proteome</keyword>
<reference evidence="7" key="1">
    <citation type="submission" date="2023-01" db="EMBL/GenBank/DDBJ databases">
        <title>Genome assembly of the deep-sea coral Lophelia pertusa.</title>
        <authorList>
            <person name="Herrera S."/>
            <person name="Cordes E."/>
        </authorList>
    </citation>
    <scope>NUCLEOTIDE SEQUENCE</scope>
    <source>
        <strain evidence="7">USNM1676648</strain>
        <tissue evidence="7">Polyp</tissue>
    </source>
</reference>
<dbReference type="PANTHER" id="PTHR16172">
    <property type="entry name" value="MAJOR FACILITATOR SUPERFAMILY DOMAIN-CONTAINING PROTEIN 6-LIKE"/>
    <property type="match status" value="1"/>
</dbReference>